<gene>
    <name evidence="3" type="ORF">SAMN05660862_3547</name>
</gene>
<accession>A0A1X7L4C4</accession>
<evidence type="ECO:0000313" key="3">
    <source>
        <dbReference type="EMBL" id="SMG48477.1"/>
    </source>
</evidence>
<dbReference type="PANTHER" id="PTHR22916">
    <property type="entry name" value="GLYCOSYLTRANSFERASE"/>
    <property type="match status" value="1"/>
</dbReference>
<keyword evidence="1" id="KW-0328">Glycosyltransferase</keyword>
<dbReference type="EMBL" id="FXAU01000008">
    <property type="protein sequence ID" value="SMG48477.1"/>
    <property type="molecule type" value="Genomic_DNA"/>
</dbReference>
<protein>
    <submittedName>
        <fullName evidence="3">Glycosyltransferase involved in cell wall bisynthesis</fullName>
    </submittedName>
</protein>
<dbReference type="SUPFAM" id="SSF53448">
    <property type="entry name" value="Nucleotide-diphospho-sugar transferases"/>
    <property type="match status" value="1"/>
</dbReference>
<keyword evidence="4" id="KW-1185">Reference proteome</keyword>
<dbReference type="STRING" id="561061.SAMN05660862_3547"/>
<dbReference type="Gene3D" id="3.90.550.10">
    <property type="entry name" value="Spore Coat Polysaccharide Biosynthesis Protein SpsA, Chain A"/>
    <property type="match status" value="1"/>
</dbReference>
<dbReference type="OrthoDB" id="927791at2"/>
<sequence>MNVPHQIFVSVIVPIYNIERYIEEAIQSILSQTLENIEVILVNDGSNDNSEIICQQYAAAHSNITYLYQSNGGVSVARNNGFLRAKGDYVFFMDADDTIEPGFLTSCYQVAIDSGADIVIVGADFVHAHPYTAALPTCAQFLKRSFLNEYPDIRFPEGIQPCEDGLLSHRLLAVTKKVTVHPEAQYFYRQHDSQNHIRINEHSWAVLKQIPKWFEILTAFYDKYDLWDSHVEHLLLFLEHEPFNIRYFELPLDEEQKTYLFNLIHDFEKKHRILGKCDSKKLPITTPFRFFLKAKNSREFDDFYNRFKKRRAIKRKILLFLSKLIPVAGKRREFRTKIRKTYQR</sequence>
<organism evidence="3 4">
    <name type="scientific">Sphingobacterium psychroaquaticum</name>
    <dbReference type="NCBI Taxonomy" id="561061"/>
    <lineage>
        <taxon>Bacteria</taxon>
        <taxon>Pseudomonadati</taxon>
        <taxon>Bacteroidota</taxon>
        <taxon>Sphingobacteriia</taxon>
        <taxon>Sphingobacteriales</taxon>
        <taxon>Sphingobacteriaceae</taxon>
        <taxon>Sphingobacterium</taxon>
    </lineage>
</organism>
<evidence type="ECO:0000256" key="2">
    <source>
        <dbReference type="ARBA" id="ARBA00022679"/>
    </source>
</evidence>
<dbReference type="Pfam" id="PF00535">
    <property type="entry name" value="Glycos_transf_2"/>
    <property type="match status" value="1"/>
</dbReference>
<dbReference type="Proteomes" id="UP000192980">
    <property type="component" value="Unassembled WGS sequence"/>
</dbReference>
<keyword evidence="2 3" id="KW-0808">Transferase</keyword>
<dbReference type="AlphaFoldDB" id="A0A1X7L4C4"/>
<name>A0A1X7L4C4_9SPHI</name>
<evidence type="ECO:0000256" key="1">
    <source>
        <dbReference type="ARBA" id="ARBA00022676"/>
    </source>
</evidence>
<dbReference type="PANTHER" id="PTHR22916:SF51">
    <property type="entry name" value="GLYCOSYLTRANSFERASE EPSH-RELATED"/>
    <property type="match status" value="1"/>
</dbReference>
<dbReference type="CDD" id="cd00761">
    <property type="entry name" value="Glyco_tranf_GTA_type"/>
    <property type="match status" value="1"/>
</dbReference>
<dbReference type="RefSeq" id="WP_085474242.1">
    <property type="nucleotide sequence ID" value="NZ_CP038029.1"/>
</dbReference>
<dbReference type="InterPro" id="IPR001173">
    <property type="entry name" value="Glyco_trans_2-like"/>
</dbReference>
<proteinExistence type="predicted"/>
<evidence type="ECO:0000313" key="4">
    <source>
        <dbReference type="Proteomes" id="UP000192980"/>
    </source>
</evidence>
<reference evidence="3 4" key="1">
    <citation type="submission" date="2017-04" db="EMBL/GenBank/DDBJ databases">
        <authorList>
            <person name="Afonso C.L."/>
            <person name="Miller P.J."/>
            <person name="Scott M.A."/>
            <person name="Spackman E."/>
            <person name="Goraichik I."/>
            <person name="Dimitrov K.M."/>
            <person name="Suarez D.L."/>
            <person name="Swayne D.E."/>
        </authorList>
    </citation>
    <scope>NUCLEOTIDE SEQUENCE [LARGE SCALE GENOMIC DNA]</scope>
    <source>
        <strain evidence="3 4">DSM 22418</strain>
    </source>
</reference>
<dbReference type="InterPro" id="IPR029044">
    <property type="entry name" value="Nucleotide-diphossugar_trans"/>
</dbReference>
<dbReference type="GO" id="GO:0016758">
    <property type="term" value="F:hexosyltransferase activity"/>
    <property type="evidence" value="ECO:0007669"/>
    <property type="project" value="UniProtKB-ARBA"/>
</dbReference>